<feature type="domain" description="KIB1-4 beta-propeller" evidence="1">
    <location>
        <begin position="76"/>
        <end position="267"/>
    </location>
</feature>
<dbReference type="InterPro" id="IPR051304">
    <property type="entry name" value="SCF_F-box_domain"/>
</dbReference>
<evidence type="ECO:0000259" key="1">
    <source>
        <dbReference type="Pfam" id="PF03478"/>
    </source>
</evidence>
<name>A0A6D2INX1_9BRAS</name>
<dbReference type="AlphaFoldDB" id="A0A6D2INX1"/>
<accession>A0A6D2INX1</accession>
<gene>
    <name evidence="2" type="ORF">MERR_LOCUS19357</name>
</gene>
<evidence type="ECO:0000313" key="2">
    <source>
        <dbReference type="EMBL" id="CAA7032122.1"/>
    </source>
</evidence>
<organism evidence="2 3">
    <name type="scientific">Microthlaspi erraticum</name>
    <dbReference type="NCBI Taxonomy" id="1685480"/>
    <lineage>
        <taxon>Eukaryota</taxon>
        <taxon>Viridiplantae</taxon>
        <taxon>Streptophyta</taxon>
        <taxon>Embryophyta</taxon>
        <taxon>Tracheophyta</taxon>
        <taxon>Spermatophyta</taxon>
        <taxon>Magnoliopsida</taxon>
        <taxon>eudicotyledons</taxon>
        <taxon>Gunneridae</taxon>
        <taxon>Pentapetalae</taxon>
        <taxon>rosids</taxon>
        <taxon>malvids</taxon>
        <taxon>Brassicales</taxon>
        <taxon>Brassicaceae</taxon>
        <taxon>Coluteocarpeae</taxon>
        <taxon>Microthlaspi</taxon>
    </lineage>
</organism>
<dbReference type="Pfam" id="PF03478">
    <property type="entry name" value="Beta-prop_KIB1-4"/>
    <property type="match status" value="1"/>
</dbReference>
<dbReference type="PANTHER" id="PTHR47123:SF26">
    <property type="entry name" value="DUF295 DOMAIN-CONTAINING PROTEIN"/>
    <property type="match status" value="1"/>
</dbReference>
<sequence length="285" mass="31635">MDSSLLLPQWSDLPLDLLQLISDRLSSDTVDLLCLRSVCATWRLSLPPSHNKNPLAKFPKHLPFWSSSSSGFFILKQSSVYKLEAPKTSWLVKLQETSPGKMRVLDLFSNDKISFLPDNFPENIDLQEFHVRLIRRAYRMEYASNGGAELSCFWSLSSDKVVVLSSGEDSAVMAIHSGGKLGFLKSGDGGRWRILDDSWNVIYEDIMVYGESCIVVDDKGKTVIYDMDFEVSDLAEGLAGGGGHKKHLVECSAGGGGVLLVDKYVRHVWCKSEFSKSAAELECIS</sequence>
<evidence type="ECO:0000313" key="3">
    <source>
        <dbReference type="Proteomes" id="UP000467841"/>
    </source>
</evidence>
<proteinExistence type="predicted"/>
<dbReference type="InterPro" id="IPR005174">
    <property type="entry name" value="KIB1-4_b-propeller"/>
</dbReference>
<protein>
    <recommendedName>
        <fullName evidence="1">KIB1-4 beta-propeller domain-containing protein</fullName>
    </recommendedName>
</protein>
<comment type="caution">
    <text evidence="2">The sequence shown here is derived from an EMBL/GenBank/DDBJ whole genome shotgun (WGS) entry which is preliminary data.</text>
</comment>
<keyword evidence="3" id="KW-1185">Reference proteome</keyword>
<dbReference type="OrthoDB" id="638130at2759"/>
<dbReference type="PANTHER" id="PTHR47123">
    <property type="entry name" value="F-BOX PROTEIN SKIP23"/>
    <property type="match status" value="1"/>
</dbReference>
<dbReference type="Proteomes" id="UP000467841">
    <property type="component" value="Unassembled WGS sequence"/>
</dbReference>
<dbReference type="EMBL" id="CACVBM020001118">
    <property type="protein sequence ID" value="CAA7032122.1"/>
    <property type="molecule type" value="Genomic_DNA"/>
</dbReference>
<reference evidence="2" key="1">
    <citation type="submission" date="2020-01" db="EMBL/GenBank/DDBJ databases">
        <authorList>
            <person name="Mishra B."/>
        </authorList>
    </citation>
    <scope>NUCLEOTIDE SEQUENCE [LARGE SCALE GENOMIC DNA]</scope>
</reference>